<accession>A0AAD7G4Y9</accession>
<sequence>MARQMPDADRIFTEEIFREAAFCRADAEAEFECRPIPSLRPTPLFAAPTWHPPATSPIPGSREGEYDSAHYLPGRAPGGVTSWLRARVFVPLPVGGDSLIRTELLDSGWAEGTFSDFDISCDSTTRGYDPYDGAIPSSSNVPYPHRSSPRTSRRIPIDEPHTSFRARGSRMVGSSLRQPPRRASSRHSGASLHAPLLLFHRDPVLPILHKPAKPRSSPLSPHHHHCLPARKLAGHLDVSRVARAEGNLAGGDGVEGRGTAMDDAERSSSAMCVNRRESAMAKRPTRSRRRRDLRPEILDDALSTVLLFWKIDDAGFPRGWWLARRWGPPAVGALPMRTREEDGPSPGERSDTSRLYLYIFLRNTNQRADIEGEQARVLDNVRPDLGQRHPDFAQRPGKDERVPGTGNPAAHHTVVPQRRIQGQDRDEVREGARSGAAARAPIVSTPSLHSRGTQNLVGVFVYELPDSPQGTDGRALVAPTGSELEPRAYAVMKAEGATYPL</sequence>
<feature type="region of interest" description="Disordered" evidence="1">
    <location>
        <begin position="383"/>
        <end position="412"/>
    </location>
</feature>
<comment type="caution">
    <text evidence="2">The sequence shown here is derived from an EMBL/GenBank/DDBJ whole genome shotgun (WGS) entry which is preliminary data.</text>
</comment>
<evidence type="ECO:0000313" key="2">
    <source>
        <dbReference type="EMBL" id="KAJ7659992.1"/>
    </source>
</evidence>
<proteinExistence type="predicted"/>
<gene>
    <name evidence="2" type="ORF">B0H17DRAFT_1260668</name>
</gene>
<reference evidence="2" key="1">
    <citation type="submission" date="2023-03" db="EMBL/GenBank/DDBJ databases">
        <title>Massive genome expansion in bonnet fungi (Mycena s.s.) driven by repeated elements and novel gene families across ecological guilds.</title>
        <authorList>
            <consortium name="Lawrence Berkeley National Laboratory"/>
            <person name="Harder C.B."/>
            <person name="Miyauchi S."/>
            <person name="Viragh M."/>
            <person name="Kuo A."/>
            <person name="Thoen E."/>
            <person name="Andreopoulos B."/>
            <person name="Lu D."/>
            <person name="Skrede I."/>
            <person name="Drula E."/>
            <person name="Henrissat B."/>
            <person name="Morin E."/>
            <person name="Kohler A."/>
            <person name="Barry K."/>
            <person name="LaButti K."/>
            <person name="Morin E."/>
            <person name="Salamov A."/>
            <person name="Lipzen A."/>
            <person name="Mereny Z."/>
            <person name="Hegedus B."/>
            <person name="Baldrian P."/>
            <person name="Stursova M."/>
            <person name="Weitz H."/>
            <person name="Taylor A."/>
            <person name="Grigoriev I.V."/>
            <person name="Nagy L.G."/>
            <person name="Martin F."/>
            <person name="Kauserud H."/>
        </authorList>
    </citation>
    <scope>NUCLEOTIDE SEQUENCE</scope>
    <source>
        <strain evidence="2">CBHHK067</strain>
    </source>
</reference>
<evidence type="ECO:0000256" key="1">
    <source>
        <dbReference type="SAM" id="MobiDB-lite"/>
    </source>
</evidence>
<evidence type="ECO:0000313" key="3">
    <source>
        <dbReference type="Proteomes" id="UP001221757"/>
    </source>
</evidence>
<keyword evidence="3" id="KW-1185">Reference proteome</keyword>
<dbReference type="Proteomes" id="UP001221757">
    <property type="component" value="Unassembled WGS sequence"/>
</dbReference>
<name>A0AAD7G4Y9_MYCRO</name>
<organism evidence="2 3">
    <name type="scientific">Mycena rosella</name>
    <name type="common">Pink bonnet</name>
    <name type="synonym">Agaricus rosellus</name>
    <dbReference type="NCBI Taxonomy" id="1033263"/>
    <lineage>
        <taxon>Eukaryota</taxon>
        <taxon>Fungi</taxon>
        <taxon>Dikarya</taxon>
        <taxon>Basidiomycota</taxon>
        <taxon>Agaricomycotina</taxon>
        <taxon>Agaricomycetes</taxon>
        <taxon>Agaricomycetidae</taxon>
        <taxon>Agaricales</taxon>
        <taxon>Marasmiineae</taxon>
        <taxon>Mycenaceae</taxon>
        <taxon>Mycena</taxon>
    </lineage>
</organism>
<dbReference type="AlphaFoldDB" id="A0AAD7G4Y9"/>
<feature type="region of interest" description="Disordered" evidence="1">
    <location>
        <begin position="131"/>
        <end position="189"/>
    </location>
</feature>
<feature type="region of interest" description="Disordered" evidence="1">
    <location>
        <begin position="248"/>
        <end position="289"/>
    </location>
</feature>
<feature type="compositionally biased region" description="Basic and acidic residues" evidence="1">
    <location>
        <begin position="383"/>
        <end position="402"/>
    </location>
</feature>
<dbReference type="EMBL" id="JARKIE010000264">
    <property type="protein sequence ID" value="KAJ7659992.1"/>
    <property type="molecule type" value="Genomic_DNA"/>
</dbReference>
<protein>
    <submittedName>
        <fullName evidence="2">Uncharacterized protein</fullName>
    </submittedName>
</protein>